<dbReference type="InterPro" id="IPR014717">
    <property type="entry name" value="Transl_elong_EF1B/ribsomal_bS6"/>
</dbReference>
<dbReference type="GO" id="GO:0006412">
    <property type="term" value="P:translation"/>
    <property type="evidence" value="ECO:0007669"/>
    <property type="project" value="InterPro"/>
</dbReference>
<dbReference type="STRING" id="1798516.A2950_01640"/>
<dbReference type="SUPFAM" id="SSF54995">
    <property type="entry name" value="Ribosomal protein S6"/>
    <property type="match status" value="1"/>
</dbReference>
<dbReference type="GO" id="GO:0019843">
    <property type="term" value="F:rRNA binding"/>
    <property type="evidence" value="ECO:0007669"/>
    <property type="project" value="InterPro"/>
</dbReference>
<dbReference type="Pfam" id="PF01250">
    <property type="entry name" value="Ribosomal_S6"/>
    <property type="match status" value="1"/>
</dbReference>
<dbReference type="InterPro" id="IPR000529">
    <property type="entry name" value="Ribosomal_bS6"/>
</dbReference>
<dbReference type="InterPro" id="IPR035980">
    <property type="entry name" value="Ribosomal_bS6_sf"/>
</dbReference>
<accession>A0A1F6ERP8</accession>
<organism evidence="5 6">
    <name type="scientific">Candidatus Kaiserbacteria bacterium RIFCSPLOWO2_01_FULL_55_19</name>
    <dbReference type="NCBI Taxonomy" id="1798516"/>
    <lineage>
        <taxon>Bacteria</taxon>
        <taxon>Candidatus Kaiseribacteriota</taxon>
    </lineage>
</organism>
<evidence type="ECO:0000256" key="3">
    <source>
        <dbReference type="ARBA" id="ARBA00035520"/>
    </source>
</evidence>
<dbReference type="EMBL" id="MFMD01000035">
    <property type="protein sequence ID" value="OGG76294.1"/>
    <property type="molecule type" value="Genomic_DNA"/>
</dbReference>
<comment type="similarity">
    <text evidence="1">Belongs to the bacterial ribosomal protein bS6 family.</text>
</comment>
<dbReference type="AlphaFoldDB" id="A0A1F6ERP8"/>
<dbReference type="Proteomes" id="UP000176714">
    <property type="component" value="Unassembled WGS sequence"/>
</dbReference>
<evidence type="ECO:0000313" key="6">
    <source>
        <dbReference type="Proteomes" id="UP000176714"/>
    </source>
</evidence>
<feature type="region of interest" description="Disordered" evidence="4">
    <location>
        <begin position="1"/>
        <end position="21"/>
    </location>
</feature>
<reference evidence="5 6" key="1">
    <citation type="journal article" date="2016" name="Nat. Commun.">
        <title>Thousands of microbial genomes shed light on interconnected biogeochemical processes in an aquifer system.</title>
        <authorList>
            <person name="Anantharaman K."/>
            <person name="Brown C.T."/>
            <person name="Hug L.A."/>
            <person name="Sharon I."/>
            <person name="Castelle C.J."/>
            <person name="Probst A.J."/>
            <person name="Thomas B.C."/>
            <person name="Singh A."/>
            <person name="Wilkins M.J."/>
            <person name="Karaoz U."/>
            <person name="Brodie E.L."/>
            <person name="Williams K.H."/>
            <person name="Hubbard S.S."/>
            <person name="Banfield J.F."/>
        </authorList>
    </citation>
    <scope>NUCLEOTIDE SEQUENCE [LARGE SCALE GENOMIC DNA]</scope>
</reference>
<gene>
    <name evidence="5" type="ORF">A2950_01640</name>
</gene>
<dbReference type="Gene3D" id="3.30.70.60">
    <property type="match status" value="1"/>
</dbReference>
<evidence type="ECO:0000256" key="1">
    <source>
        <dbReference type="ARBA" id="ARBA00009512"/>
    </source>
</evidence>
<comment type="caution">
    <text evidence="5">The sequence shown here is derived from an EMBL/GenBank/DDBJ whole genome shotgun (WGS) entry which is preliminary data.</text>
</comment>
<evidence type="ECO:0000256" key="2">
    <source>
        <dbReference type="ARBA" id="ARBA00035294"/>
    </source>
</evidence>
<sequence length="161" mass="18134">MAKNQGEEREDEHEDTAEPRVYEFGFHLNPELPTEEVKKEYRGIRSLIASKGTLIAEGEPHKVQLAYTISRQETAGRRDFDSAYFSWIVYEATAENHAEIVTTAGANSRIVRFIDLITTKDAARHSVEMRELSLKVPEREGVTDEVAANTELDAALENVVV</sequence>
<evidence type="ECO:0000313" key="5">
    <source>
        <dbReference type="EMBL" id="OGG76294.1"/>
    </source>
</evidence>
<dbReference type="GO" id="GO:0005840">
    <property type="term" value="C:ribosome"/>
    <property type="evidence" value="ECO:0007669"/>
    <property type="project" value="InterPro"/>
</dbReference>
<evidence type="ECO:0000256" key="4">
    <source>
        <dbReference type="SAM" id="MobiDB-lite"/>
    </source>
</evidence>
<proteinExistence type="inferred from homology"/>
<protein>
    <recommendedName>
        <fullName evidence="2">Small ribosomal subunit protein bS6</fullName>
    </recommendedName>
    <alternativeName>
        <fullName evidence="3">30S ribosomal protein S6</fullName>
    </alternativeName>
</protein>
<dbReference type="GO" id="GO:0003735">
    <property type="term" value="F:structural constituent of ribosome"/>
    <property type="evidence" value="ECO:0007669"/>
    <property type="project" value="InterPro"/>
</dbReference>
<name>A0A1F6ERP8_9BACT</name>